<feature type="signal peptide" evidence="1">
    <location>
        <begin position="1"/>
        <end position="30"/>
    </location>
</feature>
<feature type="chain" id="PRO_5029841053" evidence="1">
    <location>
        <begin position="31"/>
        <end position="287"/>
    </location>
</feature>
<reference evidence="2" key="1">
    <citation type="submission" date="2021-01" db="UniProtKB">
        <authorList>
            <consortium name="EnsemblMetazoa"/>
        </authorList>
    </citation>
    <scope>IDENTIFICATION</scope>
</reference>
<protein>
    <submittedName>
        <fullName evidence="2">Uncharacterized protein</fullName>
    </submittedName>
</protein>
<keyword evidence="1" id="KW-0732">Signal</keyword>
<keyword evidence="3" id="KW-1185">Reference proteome</keyword>
<proteinExistence type="predicted"/>
<dbReference type="OrthoDB" id="529994at2759"/>
<sequence length="287" mass="30889">LAQSNIHQKKMWIKICFSLLLLYTTSSVFSKQCGKKLPSCVRRANWCNPSQTFTLMDCDKDGRLDPVCSSLQGQFGFIGMTSGCKSQWPNALCQTCKGTVCPRPTNWCGAAGEAYFYLDCDDDGIPDPVCSGSTGKFGVIESSNACGATWPSGVCKSKAGNSCPRVNNFCNHQGATFTMIDCDADGIPDPVCTDSSGNLGVLKSSSSCQLDWPNAICESEKGTVCSRPNGWCRVSGQTFMFKDCDGDGIPDPVCSEFSSVKFGVLKSSDGCSDGWPNDVCKKQYKSH</sequence>
<name>A0A7M5X1J7_9CNID</name>
<evidence type="ECO:0000256" key="1">
    <source>
        <dbReference type="SAM" id="SignalP"/>
    </source>
</evidence>
<dbReference type="SUPFAM" id="SSF69318">
    <property type="entry name" value="Integrin alpha N-terminal domain"/>
    <property type="match status" value="1"/>
</dbReference>
<dbReference type="AlphaFoldDB" id="A0A7M5X1J7"/>
<evidence type="ECO:0000313" key="2">
    <source>
        <dbReference type="EnsemblMetazoa" id="CLYHEMP016083.1"/>
    </source>
</evidence>
<dbReference type="Proteomes" id="UP000594262">
    <property type="component" value="Unplaced"/>
</dbReference>
<dbReference type="EnsemblMetazoa" id="CLYHEMT016083.1">
    <property type="protein sequence ID" value="CLYHEMP016083.1"/>
    <property type="gene ID" value="CLYHEMG016083"/>
</dbReference>
<organism evidence="2 3">
    <name type="scientific">Clytia hemisphaerica</name>
    <dbReference type="NCBI Taxonomy" id="252671"/>
    <lineage>
        <taxon>Eukaryota</taxon>
        <taxon>Metazoa</taxon>
        <taxon>Cnidaria</taxon>
        <taxon>Hydrozoa</taxon>
        <taxon>Hydroidolina</taxon>
        <taxon>Leptothecata</taxon>
        <taxon>Obeliida</taxon>
        <taxon>Clytiidae</taxon>
        <taxon>Clytia</taxon>
    </lineage>
</organism>
<dbReference type="InterPro" id="IPR028994">
    <property type="entry name" value="Integrin_alpha_N"/>
</dbReference>
<evidence type="ECO:0000313" key="3">
    <source>
        <dbReference type="Proteomes" id="UP000594262"/>
    </source>
</evidence>
<accession>A0A7M5X1J7</accession>